<accession>A0ABN4LJT3</accession>
<organism evidence="1 2">
    <name type="scientific">Alteromonas stellipolaris</name>
    <dbReference type="NCBI Taxonomy" id="233316"/>
    <lineage>
        <taxon>Bacteria</taxon>
        <taxon>Pseudomonadati</taxon>
        <taxon>Pseudomonadota</taxon>
        <taxon>Gammaproteobacteria</taxon>
        <taxon>Alteromonadales</taxon>
        <taxon>Alteromonadaceae</taxon>
        <taxon>Alteromonas/Salinimonas group</taxon>
        <taxon>Alteromonas</taxon>
    </lineage>
</organism>
<keyword evidence="2" id="KW-1185">Reference proteome</keyword>
<dbReference type="EMBL" id="CP013926">
    <property type="protein sequence ID" value="AMJ73181.1"/>
    <property type="molecule type" value="Genomic_DNA"/>
</dbReference>
<reference evidence="1 2" key="1">
    <citation type="submission" date="2015-12" db="EMBL/GenBank/DDBJ databases">
        <title>Intraspecies pangenome expansion in the marine bacterium Alteromonas.</title>
        <authorList>
            <person name="Lopez-Perez M."/>
            <person name="Rodriguez-Valera F."/>
        </authorList>
    </citation>
    <scope>NUCLEOTIDE SEQUENCE [LARGE SCALE GENOMIC DNA]</scope>
    <source>
        <strain evidence="1 2">LMG 21861</strain>
    </source>
</reference>
<dbReference type="RefSeq" id="WP_057794185.1">
    <property type="nucleotide sequence ID" value="NZ_CANLMS010000002.1"/>
</dbReference>
<protein>
    <submittedName>
        <fullName evidence="1">Uncharacterized protein</fullName>
    </submittedName>
</protein>
<evidence type="ECO:0000313" key="2">
    <source>
        <dbReference type="Proteomes" id="UP000056750"/>
    </source>
</evidence>
<name>A0ABN4LJT3_9ALTE</name>
<sequence>MENDTPPEMPEYPSSYEEVMASLSPYYKAEQPLDFFFELYIVYTLNELPQGTLDALESFSNKHSSFFESTNGNWKQSVVSQLNLSKTIDIAIWDLWIRNSKTATENGWIYHPWHFAKNFLENYFSEDSEVDIWTPETLENAKERIRMFQENGN</sequence>
<evidence type="ECO:0000313" key="1">
    <source>
        <dbReference type="EMBL" id="AMJ73181.1"/>
    </source>
</evidence>
<gene>
    <name evidence="1" type="ORF">AVL57_03820</name>
</gene>
<proteinExistence type="predicted"/>
<dbReference type="Proteomes" id="UP000056750">
    <property type="component" value="Chromosome"/>
</dbReference>